<keyword evidence="3 5" id="KW-0949">S-adenosyl-L-methionine</keyword>
<dbReference type="Gene3D" id="3.40.50.150">
    <property type="entry name" value="Vaccinia Virus protein VP39"/>
    <property type="match status" value="1"/>
</dbReference>
<evidence type="ECO:0000256" key="4">
    <source>
        <dbReference type="ARBA" id="ARBA00048391"/>
    </source>
</evidence>
<evidence type="ECO:0000256" key="3">
    <source>
        <dbReference type="ARBA" id="ARBA00022691"/>
    </source>
</evidence>
<dbReference type="InterPro" id="IPR029063">
    <property type="entry name" value="SAM-dependent_MTases_sf"/>
</dbReference>
<feature type="binding site" evidence="5">
    <location>
        <position position="186"/>
    </location>
    <ligand>
        <name>S-adenosyl-L-methionine</name>
        <dbReference type="ChEBI" id="CHEBI:59789"/>
    </ligand>
</feature>
<name>A0A0P6X5I1_9CHLR</name>
<protein>
    <recommendedName>
        <fullName evidence="5">Release factor glutamine methyltransferase</fullName>
        <shortName evidence="5">RF MTase</shortName>
        <ecNumber evidence="5">2.1.1.297</ecNumber>
    </recommendedName>
    <alternativeName>
        <fullName evidence="5">N5-glutamine methyltransferase PrmC</fullName>
    </alternativeName>
    <alternativeName>
        <fullName evidence="5">Protein-(glutamine-N5) MTase PrmC</fullName>
    </alternativeName>
    <alternativeName>
        <fullName evidence="5">Protein-glutamine N-methyltransferase PrmC</fullName>
    </alternativeName>
</protein>
<dbReference type="InterPro" id="IPR050320">
    <property type="entry name" value="N5-glutamine_MTase"/>
</dbReference>
<dbReference type="Pfam" id="PF05175">
    <property type="entry name" value="MTS"/>
    <property type="match status" value="1"/>
</dbReference>
<dbReference type="NCBIfam" id="TIGR00536">
    <property type="entry name" value="hemK_fam"/>
    <property type="match status" value="1"/>
</dbReference>
<dbReference type="Proteomes" id="UP000050417">
    <property type="component" value="Unassembled WGS sequence"/>
</dbReference>
<dbReference type="InterPro" id="IPR004556">
    <property type="entry name" value="HemK-like"/>
</dbReference>
<dbReference type="STRING" id="1134406.ADN00_18495"/>
<dbReference type="SUPFAM" id="SSF53335">
    <property type="entry name" value="S-adenosyl-L-methionine-dependent methyltransferases"/>
    <property type="match status" value="1"/>
</dbReference>
<evidence type="ECO:0000313" key="9">
    <source>
        <dbReference type="Proteomes" id="UP000050417"/>
    </source>
</evidence>
<dbReference type="PANTHER" id="PTHR18895:SF74">
    <property type="entry name" value="MTRF1L RELEASE FACTOR GLUTAMINE METHYLTRANSFERASE"/>
    <property type="match status" value="1"/>
</dbReference>
<proteinExistence type="inferred from homology"/>
<dbReference type="Pfam" id="PF17827">
    <property type="entry name" value="PrmC_N"/>
    <property type="match status" value="1"/>
</dbReference>
<organism evidence="8 9">
    <name type="scientific">Ornatilinea apprima</name>
    <dbReference type="NCBI Taxonomy" id="1134406"/>
    <lineage>
        <taxon>Bacteria</taxon>
        <taxon>Bacillati</taxon>
        <taxon>Chloroflexota</taxon>
        <taxon>Anaerolineae</taxon>
        <taxon>Anaerolineales</taxon>
        <taxon>Anaerolineaceae</taxon>
        <taxon>Ornatilinea</taxon>
    </lineage>
</organism>
<dbReference type="Gene3D" id="1.10.8.10">
    <property type="entry name" value="DNA helicase RuvA subunit, C-terminal domain"/>
    <property type="match status" value="1"/>
</dbReference>
<dbReference type="EC" id="2.1.1.297" evidence="5"/>
<evidence type="ECO:0000256" key="5">
    <source>
        <dbReference type="HAMAP-Rule" id="MF_02126"/>
    </source>
</evidence>
<dbReference type="NCBIfam" id="TIGR03534">
    <property type="entry name" value="RF_mod_PrmC"/>
    <property type="match status" value="1"/>
</dbReference>
<evidence type="ECO:0000259" key="7">
    <source>
        <dbReference type="Pfam" id="PF17827"/>
    </source>
</evidence>
<evidence type="ECO:0000256" key="1">
    <source>
        <dbReference type="ARBA" id="ARBA00022603"/>
    </source>
</evidence>
<comment type="caution">
    <text evidence="5">Lacks conserved residue(s) required for the propagation of feature annotation.</text>
</comment>
<dbReference type="InterPro" id="IPR040758">
    <property type="entry name" value="PrmC_N"/>
</dbReference>
<dbReference type="PANTHER" id="PTHR18895">
    <property type="entry name" value="HEMK METHYLTRANSFERASE"/>
    <property type="match status" value="1"/>
</dbReference>
<accession>A0A0P6X5I1</accession>
<comment type="caution">
    <text evidence="8">The sequence shown here is derived from an EMBL/GenBank/DDBJ whole genome shotgun (WGS) entry which is preliminary data.</text>
</comment>
<comment type="function">
    <text evidence="5">Methylates the class 1 translation termination release factors RF1/PrfA and RF2/PrfB on the glutamine residue of the universally conserved GGQ motif.</text>
</comment>
<feature type="binding site" evidence="5">
    <location>
        <position position="143"/>
    </location>
    <ligand>
        <name>S-adenosyl-L-methionine</name>
        <dbReference type="ChEBI" id="CHEBI:59789"/>
    </ligand>
</feature>
<dbReference type="InterPro" id="IPR007848">
    <property type="entry name" value="Small_mtfrase_dom"/>
</dbReference>
<dbReference type="PATRIC" id="fig|1134406.4.peg.3007"/>
<evidence type="ECO:0000313" key="8">
    <source>
        <dbReference type="EMBL" id="KPL70168.1"/>
    </source>
</evidence>
<gene>
    <name evidence="5" type="primary">prmC</name>
    <name evidence="8" type="ORF">ADN00_18495</name>
</gene>
<dbReference type="HAMAP" id="MF_02126">
    <property type="entry name" value="RF_methyltr_PrmC"/>
    <property type="match status" value="1"/>
</dbReference>
<feature type="domain" description="Release factor glutamine methyltransferase N-terminal" evidence="7">
    <location>
        <begin position="5"/>
        <end position="74"/>
    </location>
</feature>
<evidence type="ECO:0000256" key="2">
    <source>
        <dbReference type="ARBA" id="ARBA00022679"/>
    </source>
</evidence>
<feature type="binding site" evidence="5">
    <location>
        <begin position="120"/>
        <end position="124"/>
    </location>
    <ligand>
        <name>S-adenosyl-L-methionine</name>
        <dbReference type="ChEBI" id="CHEBI:59789"/>
    </ligand>
</feature>
<evidence type="ECO:0000259" key="6">
    <source>
        <dbReference type="Pfam" id="PF05175"/>
    </source>
</evidence>
<keyword evidence="2 5" id="KW-0808">Transferase</keyword>
<reference evidence="8 9" key="1">
    <citation type="submission" date="2015-07" db="EMBL/GenBank/DDBJ databases">
        <title>Genome sequence of Ornatilinea apprima DSM 23815.</title>
        <authorList>
            <person name="Hemp J."/>
            <person name="Ward L.M."/>
            <person name="Pace L.A."/>
            <person name="Fischer W.W."/>
        </authorList>
    </citation>
    <scope>NUCLEOTIDE SEQUENCE [LARGE SCALE GENOMIC DNA]</scope>
    <source>
        <strain evidence="8 9">P3M-1</strain>
    </source>
</reference>
<dbReference type="GO" id="GO:0032259">
    <property type="term" value="P:methylation"/>
    <property type="evidence" value="ECO:0007669"/>
    <property type="project" value="UniProtKB-KW"/>
</dbReference>
<dbReference type="GO" id="GO:0102559">
    <property type="term" value="F:peptide chain release factor N(5)-glutamine methyltransferase activity"/>
    <property type="evidence" value="ECO:0007669"/>
    <property type="project" value="UniProtKB-EC"/>
</dbReference>
<comment type="catalytic activity">
    <reaction evidence="4 5">
        <text>L-glutaminyl-[peptide chain release factor] + S-adenosyl-L-methionine = N(5)-methyl-L-glutaminyl-[peptide chain release factor] + S-adenosyl-L-homocysteine + H(+)</text>
        <dbReference type="Rhea" id="RHEA:42896"/>
        <dbReference type="Rhea" id="RHEA-COMP:10271"/>
        <dbReference type="Rhea" id="RHEA-COMP:10272"/>
        <dbReference type="ChEBI" id="CHEBI:15378"/>
        <dbReference type="ChEBI" id="CHEBI:30011"/>
        <dbReference type="ChEBI" id="CHEBI:57856"/>
        <dbReference type="ChEBI" id="CHEBI:59789"/>
        <dbReference type="ChEBI" id="CHEBI:61891"/>
        <dbReference type="EC" id="2.1.1.297"/>
    </reaction>
</comment>
<sequence>MTIRQWLETARQRLNGRQDEPALSARLLTAHHLNKDRAWIIAHNHDPLPADLIPALEADLDRLVRGVPLPYVLGAWEFYGLSFQVNESVLIPRPETELLVETALNWVKQHPGPLRAADVGTGSGCIAAALARHAPQMHITAVDISLQALRVAKQNFIQLNVAGQVSALQSDLLSSLSGPFDLLCANLPYIPSAKLPHLDVTTHEPSLALDGGPDGLVLVQELLLQARSRMADRFLILLEVEADHGQAAPELACQIFPQANTTMLRDLAGLPRLVSIKFE</sequence>
<dbReference type="CDD" id="cd02440">
    <property type="entry name" value="AdoMet_MTases"/>
    <property type="match status" value="1"/>
</dbReference>
<keyword evidence="1 5" id="KW-0489">Methyltransferase</keyword>
<dbReference type="AlphaFoldDB" id="A0A0P6X5I1"/>
<dbReference type="EMBL" id="LGCL01000045">
    <property type="protein sequence ID" value="KPL70168.1"/>
    <property type="molecule type" value="Genomic_DNA"/>
</dbReference>
<feature type="domain" description="Methyltransferase small" evidence="6">
    <location>
        <begin position="115"/>
        <end position="189"/>
    </location>
</feature>
<comment type="similarity">
    <text evidence="5">Belongs to the protein N5-glutamine methyltransferase family. PrmC subfamily.</text>
</comment>
<keyword evidence="9" id="KW-1185">Reference proteome</keyword>
<dbReference type="InterPro" id="IPR019874">
    <property type="entry name" value="RF_methyltr_PrmC"/>
</dbReference>